<dbReference type="RefSeq" id="XP_009224801.1">
    <property type="nucleotide sequence ID" value="XM_009226537.1"/>
</dbReference>
<dbReference type="GO" id="GO:0003676">
    <property type="term" value="F:nucleic acid binding"/>
    <property type="evidence" value="ECO:0007669"/>
    <property type="project" value="InterPro"/>
</dbReference>
<accession>J3P5A6</accession>
<evidence type="ECO:0000259" key="2">
    <source>
        <dbReference type="Pfam" id="PF00075"/>
    </source>
</evidence>
<dbReference type="OrthoDB" id="407198at2759"/>
<gene>
    <name evidence="4" type="primary">20349153</name>
    <name evidence="3" type="ORF">GGTG_08695</name>
</gene>
<dbReference type="InterPro" id="IPR050092">
    <property type="entry name" value="RNase_H"/>
</dbReference>
<dbReference type="EnsemblFungi" id="EJT74857">
    <property type="protein sequence ID" value="EJT74857"/>
    <property type="gene ID" value="GGTG_08695"/>
</dbReference>
<dbReference type="PANTHER" id="PTHR10642:SF24">
    <property type="entry name" value="RNASE H DOMAIN-CONTAINING PROTEIN"/>
    <property type="match status" value="1"/>
</dbReference>
<dbReference type="InterPro" id="IPR036397">
    <property type="entry name" value="RNaseH_sf"/>
</dbReference>
<dbReference type="HOGENOM" id="CLU_030894_4_2_1"/>
<evidence type="ECO:0000313" key="4">
    <source>
        <dbReference type="EnsemblFungi" id="EJT74857"/>
    </source>
</evidence>
<dbReference type="VEuPathDB" id="FungiDB:GGTG_08695"/>
<dbReference type="eggNOG" id="KOG3752">
    <property type="taxonomic scope" value="Eukaryota"/>
</dbReference>
<dbReference type="EMBL" id="GL385398">
    <property type="protein sequence ID" value="EJT74857.1"/>
    <property type="molecule type" value="Genomic_DNA"/>
</dbReference>
<sequence length="266" mass="29516">MDLVTAKSRAIGAWDERSAPRNSLIPDDDEQDFLPRRRFDPRRSKLHHDVPLEELVQYDEQRQVARLAMRHPRTGAIEVDESTVVVAIDAACRDTGRSSARAAWAVCFGPASCRRNECGVLPLRAISSLLKSARPVPQTVPRAEIEALARALQAVANLTRGDFAVREVIVRSHSEFLVRAMSEWIEEWIENKGRRECGTRVPNFDALSDVSELVDDVEYGVGGGGGGDGNGESDEGSGGLEILFWHTHRDGTFSADWLVEYGFDEE</sequence>
<dbReference type="Pfam" id="PF00075">
    <property type="entry name" value="RNase_H"/>
    <property type="match status" value="1"/>
</dbReference>
<dbReference type="GeneID" id="20349153"/>
<organism evidence="3">
    <name type="scientific">Gaeumannomyces tritici (strain R3-111a-1)</name>
    <name type="common">Wheat and barley take-all root rot fungus</name>
    <name type="synonym">Gaeumannomyces graminis var. tritici</name>
    <dbReference type="NCBI Taxonomy" id="644352"/>
    <lineage>
        <taxon>Eukaryota</taxon>
        <taxon>Fungi</taxon>
        <taxon>Dikarya</taxon>
        <taxon>Ascomycota</taxon>
        <taxon>Pezizomycotina</taxon>
        <taxon>Sordariomycetes</taxon>
        <taxon>Sordariomycetidae</taxon>
        <taxon>Magnaporthales</taxon>
        <taxon>Magnaporthaceae</taxon>
        <taxon>Gaeumannomyces</taxon>
    </lineage>
</organism>
<feature type="domain" description="RNase H type-1" evidence="2">
    <location>
        <begin position="83"/>
        <end position="212"/>
    </location>
</feature>
<dbReference type="Gene3D" id="3.30.420.10">
    <property type="entry name" value="Ribonuclease H-like superfamily/Ribonuclease H"/>
    <property type="match status" value="1"/>
</dbReference>
<dbReference type="InterPro" id="IPR012337">
    <property type="entry name" value="RNaseH-like_sf"/>
</dbReference>
<dbReference type="GO" id="GO:0043137">
    <property type="term" value="P:DNA replication, removal of RNA primer"/>
    <property type="evidence" value="ECO:0007669"/>
    <property type="project" value="TreeGrafter"/>
</dbReference>
<reference evidence="3" key="2">
    <citation type="submission" date="2010-07" db="EMBL/GenBank/DDBJ databases">
        <authorList>
            <consortium name="The Broad Institute Genome Sequencing Platform"/>
            <consortium name="Broad Institute Genome Sequencing Center for Infectious Disease"/>
            <person name="Ma L.-J."/>
            <person name="Dead R."/>
            <person name="Young S."/>
            <person name="Zeng Q."/>
            <person name="Koehrsen M."/>
            <person name="Alvarado L."/>
            <person name="Berlin A."/>
            <person name="Chapman S.B."/>
            <person name="Chen Z."/>
            <person name="Freedman E."/>
            <person name="Gellesch M."/>
            <person name="Goldberg J."/>
            <person name="Griggs A."/>
            <person name="Gujja S."/>
            <person name="Heilman E.R."/>
            <person name="Heiman D."/>
            <person name="Hepburn T."/>
            <person name="Howarth C."/>
            <person name="Jen D."/>
            <person name="Larson L."/>
            <person name="Mehta T."/>
            <person name="Neiman D."/>
            <person name="Pearson M."/>
            <person name="Roberts A."/>
            <person name="Saif S."/>
            <person name="Shea T."/>
            <person name="Shenoy N."/>
            <person name="Sisk P."/>
            <person name="Stolte C."/>
            <person name="Sykes S."/>
            <person name="Walk T."/>
            <person name="White J."/>
            <person name="Yandava C."/>
            <person name="Haas B."/>
            <person name="Nusbaum C."/>
            <person name="Birren B."/>
        </authorList>
    </citation>
    <scope>NUCLEOTIDE SEQUENCE</scope>
    <source>
        <strain evidence="3">R3-111a-1</strain>
    </source>
</reference>
<keyword evidence="5" id="KW-1185">Reference proteome</keyword>
<evidence type="ECO:0000313" key="3">
    <source>
        <dbReference type="EMBL" id="EJT74857.1"/>
    </source>
</evidence>
<reference evidence="4" key="4">
    <citation type="journal article" date="2015" name="G3 (Bethesda)">
        <title>Genome sequences of three phytopathogenic species of the Magnaporthaceae family of fungi.</title>
        <authorList>
            <person name="Okagaki L.H."/>
            <person name="Nunes C.C."/>
            <person name="Sailsbery J."/>
            <person name="Clay B."/>
            <person name="Brown D."/>
            <person name="John T."/>
            <person name="Oh Y."/>
            <person name="Young N."/>
            <person name="Fitzgerald M."/>
            <person name="Haas B.J."/>
            <person name="Zeng Q."/>
            <person name="Young S."/>
            <person name="Adiconis X."/>
            <person name="Fan L."/>
            <person name="Levin J.Z."/>
            <person name="Mitchell T.K."/>
            <person name="Okubara P.A."/>
            <person name="Farman M.L."/>
            <person name="Kohn L.M."/>
            <person name="Birren B."/>
            <person name="Ma L.-J."/>
            <person name="Dean R.A."/>
        </authorList>
    </citation>
    <scope>NUCLEOTIDE SEQUENCE</scope>
    <source>
        <strain evidence="4">R3-111a-1</strain>
    </source>
</reference>
<dbReference type="PANTHER" id="PTHR10642">
    <property type="entry name" value="RIBONUCLEASE H1"/>
    <property type="match status" value="1"/>
</dbReference>
<dbReference type="AlphaFoldDB" id="J3P5A6"/>
<reference evidence="3" key="3">
    <citation type="submission" date="2010-09" db="EMBL/GenBank/DDBJ databases">
        <title>Annotation of Gaeumannomyces graminis var. tritici R3-111a-1.</title>
        <authorList>
            <consortium name="The Broad Institute Genome Sequencing Platform"/>
            <person name="Ma L.-J."/>
            <person name="Dead R."/>
            <person name="Young S.K."/>
            <person name="Zeng Q."/>
            <person name="Gargeya S."/>
            <person name="Fitzgerald M."/>
            <person name="Haas B."/>
            <person name="Abouelleil A."/>
            <person name="Alvarado L."/>
            <person name="Arachchi H.M."/>
            <person name="Berlin A."/>
            <person name="Brown A."/>
            <person name="Chapman S.B."/>
            <person name="Chen Z."/>
            <person name="Dunbar C."/>
            <person name="Freedman E."/>
            <person name="Gearin G."/>
            <person name="Gellesch M."/>
            <person name="Goldberg J."/>
            <person name="Griggs A."/>
            <person name="Gujja S."/>
            <person name="Heiman D."/>
            <person name="Howarth C."/>
            <person name="Larson L."/>
            <person name="Lui A."/>
            <person name="MacDonald P.J.P."/>
            <person name="Mehta T."/>
            <person name="Montmayeur A."/>
            <person name="Murphy C."/>
            <person name="Neiman D."/>
            <person name="Pearson M."/>
            <person name="Priest M."/>
            <person name="Roberts A."/>
            <person name="Saif S."/>
            <person name="Shea T."/>
            <person name="Shenoy N."/>
            <person name="Sisk P."/>
            <person name="Stolte C."/>
            <person name="Sykes S."/>
            <person name="Yandava C."/>
            <person name="Wortman J."/>
            <person name="Nusbaum C."/>
            <person name="Birren B."/>
        </authorList>
    </citation>
    <scope>NUCLEOTIDE SEQUENCE</scope>
    <source>
        <strain evidence="3">R3-111a-1</strain>
    </source>
</reference>
<name>J3P5A6_GAET3</name>
<dbReference type="STRING" id="644352.J3P5A6"/>
<dbReference type="GO" id="GO:0004523">
    <property type="term" value="F:RNA-DNA hybrid ribonuclease activity"/>
    <property type="evidence" value="ECO:0007669"/>
    <property type="project" value="InterPro"/>
</dbReference>
<evidence type="ECO:0000313" key="5">
    <source>
        <dbReference type="Proteomes" id="UP000006039"/>
    </source>
</evidence>
<dbReference type="Proteomes" id="UP000006039">
    <property type="component" value="Unassembled WGS sequence"/>
</dbReference>
<reference evidence="4" key="5">
    <citation type="submission" date="2018-04" db="UniProtKB">
        <authorList>
            <consortium name="EnsemblFungi"/>
        </authorList>
    </citation>
    <scope>IDENTIFICATION</scope>
    <source>
        <strain evidence="4">R3-111a-1</strain>
    </source>
</reference>
<dbReference type="SUPFAM" id="SSF53098">
    <property type="entry name" value="Ribonuclease H-like"/>
    <property type="match status" value="1"/>
</dbReference>
<evidence type="ECO:0000256" key="1">
    <source>
        <dbReference type="ARBA" id="ARBA00005300"/>
    </source>
</evidence>
<reference evidence="5" key="1">
    <citation type="submission" date="2010-07" db="EMBL/GenBank/DDBJ databases">
        <title>The genome sequence of Gaeumannomyces graminis var. tritici strain R3-111a-1.</title>
        <authorList>
            <consortium name="The Broad Institute Genome Sequencing Platform"/>
            <person name="Ma L.-J."/>
            <person name="Dead R."/>
            <person name="Young S."/>
            <person name="Zeng Q."/>
            <person name="Koehrsen M."/>
            <person name="Alvarado L."/>
            <person name="Berlin A."/>
            <person name="Chapman S.B."/>
            <person name="Chen Z."/>
            <person name="Freedman E."/>
            <person name="Gellesch M."/>
            <person name="Goldberg J."/>
            <person name="Griggs A."/>
            <person name="Gujja S."/>
            <person name="Heilman E.R."/>
            <person name="Heiman D."/>
            <person name="Hepburn T."/>
            <person name="Howarth C."/>
            <person name="Jen D."/>
            <person name="Larson L."/>
            <person name="Mehta T."/>
            <person name="Neiman D."/>
            <person name="Pearson M."/>
            <person name="Roberts A."/>
            <person name="Saif S."/>
            <person name="Shea T."/>
            <person name="Shenoy N."/>
            <person name="Sisk P."/>
            <person name="Stolte C."/>
            <person name="Sykes S."/>
            <person name="Walk T."/>
            <person name="White J."/>
            <person name="Yandava C."/>
            <person name="Haas B."/>
            <person name="Nusbaum C."/>
            <person name="Birren B."/>
        </authorList>
    </citation>
    <scope>NUCLEOTIDE SEQUENCE [LARGE SCALE GENOMIC DNA]</scope>
    <source>
        <strain evidence="5">R3-111a-1</strain>
    </source>
</reference>
<protein>
    <recommendedName>
        <fullName evidence="2">RNase H type-1 domain-containing protein</fullName>
    </recommendedName>
</protein>
<comment type="similarity">
    <text evidence="1">Belongs to the RNase H family.</text>
</comment>
<dbReference type="InterPro" id="IPR002156">
    <property type="entry name" value="RNaseH_domain"/>
</dbReference>
<proteinExistence type="inferred from homology"/>